<keyword evidence="4" id="KW-0167">Capsid protein</keyword>
<dbReference type="GO" id="GO:0039694">
    <property type="term" value="P:viral RNA genome replication"/>
    <property type="evidence" value="ECO:0007669"/>
    <property type="project" value="InterPro"/>
</dbReference>
<evidence type="ECO:0000256" key="5">
    <source>
        <dbReference type="ARBA" id="ARBA00022670"/>
    </source>
</evidence>
<evidence type="ECO:0000256" key="13">
    <source>
        <dbReference type="ARBA" id="ARBA00022953"/>
    </source>
</evidence>
<dbReference type="GO" id="GO:0003968">
    <property type="term" value="F:RNA-directed RNA polymerase activity"/>
    <property type="evidence" value="ECO:0007669"/>
    <property type="project" value="UniProtKB-KW"/>
</dbReference>
<dbReference type="InterPro" id="IPR043128">
    <property type="entry name" value="Rev_trsase/Diguanyl_cyclase"/>
</dbReference>
<dbReference type="Pfam" id="PF08762">
    <property type="entry name" value="CRPV_capsid"/>
    <property type="match status" value="1"/>
</dbReference>
<dbReference type="GO" id="GO:0006508">
    <property type="term" value="P:proteolysis"/>
    <property type="evidence" value="ECO:0007669"/>
    <property type="project" value="UniProtKB-KW"/>
</dbReference>
<evidence type="ECO:0000256" key="11">
    <source>
        <dbReference type="ARBA" id="ARBA00022840"/>
    </source>
</evidence>
<keyword evidence="3" id="KW-0696">RNA-directed RNA polymerase</keyword>
<evidence type="ECO:0000259" key="15">
    <source>
        <dbReference type="PROSITE" id="PS50507"/>
    </source>
</evidence>
<dbReference type="SUPFAM" id="SSF50494">
    <property type="entry name" value="Trypsin-like serine proteases"/>
    <property type="match status" value="1"/>
</dbReference>
<evidence type="ECO:0000256" key="9">
    <source>
        <dbReference type="ARBA" id="ARBA00022801"/>
    </source>
</evidence>
<dbReference type="InterPro" id="IPR033703">
    <property type="entry name" value="Rhv-like"/>
</dbReference>
<keyword evidence="11" id="KW-0067">ATP-binding</keyword>
<dbReference type="GO" id="GO:0006351">
    <property type="term" value="P:DNA-templated transcription"/>
    <property type="evidence" value="ECO:0007669"/>
    <property type="project" value="InterPro"/>
</dbReference>
<dbReference type="InterPro" id="IPR001205">
    <property type="entry name" value="RNA-dir_pol_C"/>
</dbReference>
<dbReference type="Pfam" id="PF00680">
    <property type="entry name" value="RdRP_1"/>
    <property type="match status" value="1"/>
</dbReference>
<keyword evidence="13" id="KW-0693">Viral RNA replication</keyword>
<keyword evidence="10" id="KW-0788">Thiol protease</keyword>
<keyword evidence="7" id="KW-0548">Nucleotidyltransferase</keyword>
<evidence type="ECO:0000256" key="2">
    <source>
        <dbReference type="ARBA" id="ARBA00020107"/>
    </source>
</evidence>
<dbReference type="CDD" id="cd00205">
    <property type="entry name" value="rhv_like"/>
    <property type="match status" value="1"/>
</dbReference>
<dbReference type="EMBL" id="MG995725">
    <property type="protein sequence ID" value="AWK77888.1"/>
    <property type="molecule type" value="Genomic_RNA"/>
</dbReference>
<feature type="transmembrane region" description="Helical" evidence="14">
    <location>
        <begin position="302"/>
        <end position="323"/>
    </location>
</feature>
<dbReference type="Gene3D" id="2.60.120.20">
    <property type="match status" value="3"/>
</dbReference>
<dbReference type="GO" id="GO:0003723">
    <property type="term" value="F:RNA binding"/>
    <property type="evidence" value="ECO:0007669"/>
    <property type="project" value="InterPro"/>
</dbReference>
<dbReference type="InterPro" id="IPR009003">
    <property type="entry name" value="Peptidase_S1_PA"/>
</dbReference>
<dbReference type="InterPro" id="IPR029053">
    <property type="entry name" value="Viral_coat"/>
</dbReference>
<evidence type="ECO:0000256" key="3">
    <source>
        <dbReference type="ARBA" id="ARBA00022484"/>
    </source>
</evidence>
<reference evidence="16" key="2">
    <citation type="submission" date="2018-02" db="EMBL/GenBank/DDBJ databases">
        <authorList>
            <person name="Anderson D."/>
            <person name="Durr P."/>
        </authorList>
    </citation>
    <scope>NUCLEOTIDE SEQUENCE</scope>
    <source>
        <strain evidence="16">WA1-9</strain>
    </source>
</reference>
<dbReference type="PROSITE" id="PS50507">
    <property type="entry name" value="RDRP_SSRNA_POS"/>
    <property type="match status" value="1"/>
</dbReference>
<dbReference type="GO" id="GO:0019028">
    <property type="term" value="C:viral capsid"/>
    <property type="evidence" value="ECO:0007669"/>
    <property type="project" value="UniProtKB-KW"/>
</dbReference>
<evidence type="ECO:0000256" key="14">
    <source>
        <dbReference type="SAM" id="Phobius"/>
    </source>
</evidence>
<evidence type="ECO:0000256" key="4">
    <source>
        <dbReference type="ARBA" id="ARBA00022561"/>
    </source>
</evidence>
<keyword evidence="6" id="KW-0808">Transferase</keyword>
<evidence type="ECO:0000256" key="8">
    <source>
        <dbReference type="ARBA" id="ARBA00022741"/>
    </source>
</evidence>
<keyword evidence="14" id="KW-1133">Transmembrane helix</keyword>
<dbReference type="GO" id="GO:0005524">
    <property type="term" value="F:ATP binding"/>
    <property type="evidence" value="ECO:0007669"/>
    <property type="project" value="UniProtKB-KW"/>
</dbReference>
<comment type="subcellular location">
    <subcellularLocation>
        <location evidence="1">Virion</location>
    </subcellularLocation>
</comment>
<keyword evidence="14" id="KW-0812">Transmembrane</keyword>
<dbReference type="GO" id="GO:0008234">
    <property type="term" value="F:cysteine-type peptidase activity"/>
    <property type="evidence" value="ECO:0007669"/>
    <property type="project" value="UniProtKB-KW"/>
</dbReference>
<evidence type="ECO:0000256" key="10">
    <source>
        <dbReference type="ARBA" id="ARBA00022807"/>
    </source>
</evidence>
<proteinExistence type="predicted"/>
<keyword evidence="9" id="KW-0378">Hydrolase</keyword>
<accession>A0A2U8JQC4</accession>
<evidence type="ECO:0000256" key="1">
    <source>
        <dbReference type="ARBA" id="ARBA00004328"/>
    </source>
</evidence>
<dbReference type="InterPro" id="IPR007094">
    <property type="entry name" value="RNA-dir_pol_PSvirus"/>
</dbReference>
<evidence type="ECO:0000256" key="12">
    <source>
        <dbReference type="ARBA" id="ARBA00022844"/>
    </source>
</evidence>
<organism evidence="16">
    <name type="scientific">Perth bee virus 9</name>
    <dbReference type="NCBI Taxonomy" id="2201303"/>
    <lineage>
        <taxon>Viruses</taxon>
        <taxon>Riboviria</taxon>
        <taxon>Orthornavirae</taxon>
        <taxon>Pisuviricota</taxon>
        <taxon>Pisoniviricetes</taxon>
        <taxon>Picornavirales</taxon>
    </lineage>
</organism>
<feature type="domain" description="RdRp catalytic" evidence="15">
    <location>
        <begin position="881"/>
        <end position="1016"/>
    </location>
</feature>
<keyword evidence="12" id="KW-0946">Virion</keyword>
<evidence type="ECO:0000256" key="6">
    <source>
        <dbReference type="ARBA" id="ARBA00022679"/>
    </source>
</evidence>
<dbReference type="InterPro" id="IPR014872">
    <property type="entry name" value="Dicistrovirus_capsid-polyPr_C"/>
</dbReference>
<name>A0A2U8JQC4_9VIRU</name>
<keyword evidence="14" id="KW-0472">Membrane</keyword>
<keyword evidence="5" id="KW-0645">Protease</keyword>
<keyword evidence="8" id="KW-0547">Nucleotide-binding</keyword>
<evidence type="ECO:0000256" key="7">
    <source>
        <dbReference type="ARBA" id="ARBA00022695"/>
    </source>
</evidence>
<sequence>MSVRESNHAGKVVLRPKGIKSVVSSPYFLKLYSNKKFSLKRHLEFMDSDAVNKQSHKRVEFYYKDGLQGKKVMARLVDIDMRWTTNSNNPNQSTPEDVRDETVVKSLVLWQSKTRILDSRGHAVTRRTTSDIPLVSYFSVNMDNYLKTLIQEAQDVRKKIMAVQTDEQPAPITVQQKLEEVLKIKPSLRNWESMKVTLECFSDASKDMYTAAMVLITSMLGRDNISKVLNPTLFMTAAGFVVSNIYEYRAVVLMFFLNFMFFGTIKTHMLEFGEKKPKPPSYYALRSIWKFKGYRGNLIQDCLMMVGFFTLLATAMSAIGKFFKEDKKQLTIEASEFMIESPYNKPLNLHEVEVSSGRSFKRLPNKLGEQWVNTQTVATSGLHKSNPVDLFFRVSKNLRHVTVIDSDGNCTAAHCLGIKGSVAIINSHMWQGMKFPIEIRFRNVNKHDYSRPEEGTHFSSRLYGKKDIYEVGNDITLINTQCLFRDIICHFPKDSDFMVTGADCLREDGIVKPYVMTNRNIATKIGDKNIIGFVTSHRHAVGLCGIPYIIRKGQGYCVASIHAAGLDNDAFSALVLQPDIDQMYTKIVGTSTTKVLASQGEIDLVLEDPIAQSCVHYENMSGLTIYGKLPGPVNVQGKSAIVKNHIYDLASVENFLFEEFGHVKQIEYGKPLMGVVRSKEFKSPYNLGARKFSREHKPIDWDIMSAIVEDEVDIYVEHFKRVNPDVSLNPLDLEVAINGDFDDAYISRVNPKTSGGFNFSGNKGRYLPIVHEEPGFVKREPDEKLKERLLKCLDIYKSGNTCSHIYNVALKDEPRDVEKVKQGKTRLFFVAPLDLIILSRMFFAPFYSMFAAYPFEFYTAIGINMHKQAGEVYNFLVDFAENIMETDYQAFDMSMNAEIRLAAYMIQVKILRRLGYTRDTETIMTALVSDLLFPIFNMCSDVMMVPGAHPSGGDGTAQHNSIVNKLMIRYFYSFVQTHNKVGIDRKSKYYFYDLVRPITLGDDQLTAVKDEVASWMNNVNFAKFCTDMLGIKCTPASKGAELTPFVSKEDMVFLKRRFVFHKDLGRIVGKLDLDSLLKTLTWRMPSTELEQPEYQVLSAAGSVAKEFVFHANKSQYERFCEFLINGLLSYGCWDRTFIISQLLTYEQQLAALSITMETQSEVISSIAEMQCLTSYRPHGKDVAQSDANSDNEREVCNPTLCSVMGSGSQLLYPSNSDLIESLKKHLNKLDAEYEEQKGEEKPLTFEEYTRRRNELMWHIQKLLACKTTFPVESDMLESKGATSVEENMINIGGEETEVVGMDAMRRNTFIVDDSQDLDDFPRRPIRIAEYVWTDVSSFAVNSHRPWNIVTLDPALRAKLKNKAFIRATLVIEANLSGSILQRGKVRLAYFPWGNYNPHLGDFAFPIDNKKLAKKYLAQAPFNVLMDVRDNKPARMRIPWSGTAPMARLFNEQISSIATGTSFLDVQDLGVLFVAVQNTIVNSSNSPNFPDVTLEIFSWLEDVELGGATATQLALATESELKKGPVENFAMSTAKFMSSLSEAPVIGPYAKASEMAAKGLGTLAAHHGWSEPQKPFVVTRIRQDGLFNEAHVIGQSFGRKLTLDPLQETSIDPSVCGSNIDETGIENISSRWGLVSTFRWEPTNSANVMFSAAITPAMTELDTKVVGPTSYQRAVPIPACFATGPFQYWRGDCEIKLEFVKGSMDRGKLSFKFEPNLDQSTLIMAATDSLNKQNLILVDLATTDEITLKINWNSNYEWLELPTRQQRQNTVNFSDYSQLRDSANGFIYIRPFTKIVTPDDDGIDVNVYVRFTNVKVAAPTLANLPTDSRTYATQGDSYTLFDYGTTDKNILTDYFGETVPNLRMLLKRYWNQITYQSTAHSEPAGVGRYLYWSNNVYPTYLRYTAGTPNMWNYMRPAYIGFKGSMRKRIIPFSTNPGNNSVCRVMLAPPTTTNLSQSLSSAINHDGGFMLANLIGTTTFVPQSTGLEFDIPYYNRNLYLPSQITDLTTLPNMVKRRFLRDVKCSLSSNEAFNNTVNSAIIVETAVGEDFVFMMFSGSPWETDVIVS</sequence>
<dbReference type="Gene3D" id="3.30.70.270">
    <property type="match status" value="1"/>
</dbReference>
<dbReference type="SUPFAM" id="SSF88633">
    <property type="entry name" value="Positive stranded ssRNA viruses"/>
    <property type="match status" value="3"/>
</dbReference>
<dbReference type="SUPFAM" id="SSF56672">
    <property type="entry name" value="DNA/RNA polymerases"/>
    <property type="match status" value="1"/>
</dbReference>
<dbReference type="InterPro" id="IPR043502">
    <property type="entry name" value="DNA/RNA_pol_sf"/>
</dbReference>
<protein>
    <recommendedName>
        <fullName evidence="2">Genome polyprotein</fullName>
    </recommendedName>
</protein>
<reference evidence="16" key="1">
    <citation type="journal article" date="2018" name="J. Gen. Virol.">
        <title>Metagenomic analysis of Varroa-free Australian honey bees (Apis mellifera) shows a diverse Picornavirales virome.</title>
        <authorList>
            <person name="Roberts J.M."/>
            <person name="Anderson D.L."/>
            <person name="Durr P.A."/>
        </authorList>
    </citation>
    <scope>NUCLEOTIDE SEQUENCE</scope>
    <source>
        <strain evidence="16">WA1-9</strain>
    </source>
</reference>
<evidence type="ECO:0000313" key="16">
    <source>
        <dbReference type="EMBL" id="AWK77888.1"/>
    </source>
</evidence>